<sequence length="97" mass="10680">MGNVYKVAFIHEASVKDGQLHYCVHWAGWTAKDEMNEPATSCTAPGEALNVFWLSFSPEEIFKALKEGSVSLKPVLTSTVKANARKRKATQNVTLTP</sequence>
<organism evidence="1 2">
    <name type="scientific">Gymnopus androsaceus JB14</name>
    <dbReference type="NCBI Taxonomy" id="1447944"/>
    <lineage>
        <taxon>Eukaryota</taxon>
        <taxon>Fungi</taxon>
        <taxon>Dikarya</taxon>
        <taxon>Basidiomycota</taxon>
        <taxon>Agaricomycotina</taxon>
        <taxon>Agaricomycetes</taxon>
        <taxon>Agaricomycetidae</taxon>
        <taxon>Agaricales</taxon>
        <taxon>Marasmiineae</taxon>
        <taxon>Omphalotaceae</taxon>
        <taxon>Gymnopus</taxon>
    </lineage>
</organism>
<dbReference type="Proteomes" id="UP000799118">
    <property type="component" value="Unassembled WGS sequence"/>
</dbReference>
<evidence type="ECO:0000313" key="2">
    <source>
        <dbReference type="Proteomes" id="UP000799118"/>
    </source>
</evidence>
<keyword evidence="2" id="KW-1185">Reference proteome</keyword>
<name>A0A6A4H528_9AGAR</name>
<dbReference type="AlphaFoldDB" id="A0A6A4H528"/>
<dbReference type="SUPFAM" id="SSF54160">
    <property type="entry name" value="Chromo domain-like"/>
    <property type="match status" value="1"/>
</dbReference>
<reference evidence="1" key="1">
    <citation type="journal article" date="2019" name="Environ. Microbiol.">
        <title>Fungal ecological strategies reflected in gene transcription - a case study of two litter decomposers.</title>
        <authorList>
            <person name="Barbi F."/>
            <person name="Kohler A."/>
            <person name="Barry K."/>
            <person name="Baskaran P."/>
            <person name="Daum C."/>
            <person name="Fauchery L."/>
            <person name="Ihrmark K."/>
            <person name="Kuo A."/>
            <person name="LaButti K."/>
            <person name="Lipzen A."/>
            <person name="Morin E."/>
            <person name="Grigoriev I.V."/>
            <person name="Henrissat B."/>
            <person name="Lindahl B."/>
            <person name="Martin F."/>
        </authorList>
    </citation>
    <scope>NUCLEOTIDE SEQUENCE</scope>
    <source>
        <strain evidence="1">JB14</strain>
    </source>
</reference>
<gene>
    <name evidence="1" type="ORF">BT96DRAFT_999591</name>
</gene>
<evidence type="ECO:0008006" key="3">
    <source>
        <dbReference type="Google" id="ProtNLM"/>
    </source>
</evidence>
<dbReference type="Gene3D" id="2.40.50.40">
    <property type="match status" value="1"/>
</dbReference>
<dbReference type="OrthoDB" id="3059835at2759"/>
<evidence type="ECO:0000313" key="1">
    <source>
        <dbReference type="EMBL" id="KAE9393282.1"/>
    </source>
</evidence>
<dbReference type="EMBL" id="ML769576">
    <property type="protein sequence ID" value="KAE9393282.1"/>
    <property type="molecule type" value="Genomic_DNA"/>
</dbReference>
<dbReference type="InterPro" id="IPR016197">
    <property type="entry name" value="Chromo-like_dom_sf"/>
</dbReference>
<protein>
    <recommendedName>
        <fullName evidence="3">Chromo domain-containing protein</fullName>
    </recommendedName>
</protein>
<dbReference type="CDD" id="cd00024">
    <property type="entry name" value="CD_CSD"/>
    <property type="match status" value="1"/>
</dbReference>
<accession>A0A6A4H528</accession>
<proteinExistence type="predicted"/>